<sequence length="514" mass="56611">MLAGGGDSAAWKEKKTNVIRLFDDKFRMSDGEREARYGLWKDLPEDVACSEELYERLAHYLVNEHTIPEGQRNAGAFLSCNVAINYLCILLNMAAAKFKTIGNDRTKLFLTCLDVNASTQAAMWLRGLKKKMTRIIFERAKESGQEMDMSAPPLYLEHVQLISQAYAKEASAEAAVRKFAIKTAFRVGGRSSEPAFMTFDSMEWDLHFHALYGELPQSKPSKVKIVTLVAGSDRHSCWFLDLADYLAIRPEIVPGDLEESDAATWLCPELHRSNEPAKRLGDWIKALKPKERGGAVRSSAYAIEELPDGCTAAGLRPGVCNSLRLRMPTELAVATTGHDLTKMSAFFEYCDADRALCVPGALVLSGWDPLPWGRMGRMGKGPAPASLEPLFNVLNIDKTILSLAVNQVFRLHDNCAAYFRVGGSLRPAINASFATLVMYYAERTSNGEMAEVNNLLSKSLVSLGIIAQHEAHTTLLTCYGASSSADARGANDSHSSIASIKRWMSGGSKRPRDE</sequence>
<accession>A0AB34IYM7</accession>
<dbReference type="Proteomes" id="UP001515480">
    <property type="component" value="Unassembled WGS sequence"/>
</dbReference>
<organism evidence="1 2">
    <name type="scientific">Prymnesium parvum</name>
    <name type="common">Toxic golden alga</name>
    <dbReference type="NCBI Taxonomy" id="97485"/>
    <lineage>
        <taxon>Eukaryota</taxon>
        <taxon>Haptista</taxon>
        <taxon>Haptophyta</taxon>
        <taxon>Prymnesiophyceae</taxon>
        <taxon>Prymnesiales</taxon>
        <taxon>Prymnesiaceae</taxon>
        <taxon>Prymnesium</taxon>
    </lineage>
</organism>
<reference evidence="1 2" key="1">
    <citation type="journal article" date="2024" name="Science">
        <title>Giant polyketide synthase enzymes in the biosynthesis of giant marine polyether toxins.</title>
        <authorList>
            <person name="Fallon T.R."/>
            <person name="Shende V.V."/>
            <person name="Wierzbicki I.H."/>
            <person name="Pendleton A.L."/>
            <person name="Watervoot N.F."/>
            <person name="Auber R.P."/>
            <person name="Gonzalez D.J."/>
            <person name="Wisecaver J.H."/>
            <person name="Moore B.S."/>
        </authorList>
    </citation>
    <scope>NUCLEOTIDE SEQUENCE [LARGE SCALE GENOMIC DNA]</scope>
    <source>
        <strain evidence="1 2">12B1</strain>
    </source>
</reference>
<comment type="caution">
    <text evidence="1">The sequence shown here is derived from an EMBL/GenBank/DDBJ whole genome shotgun (WGS) entry which is preliminary data.</text>
</comment>
<dbReference type="EMBL" id="JBGBPQ010000016">
    <property type="protein sequence ID" value="KAL1508193.1"/>
    <property type="molecule type" value="Genomic_DNA"/>
</dbReference>
<name>A0AB34IYM7_PRYPA</name>
<keyword evidence="2" id="KW-1185">Reference proteome</keyword>
<evidence type="ECO:0000313" key="1">
    <source>
        <dbReference type="EMBL" id="KAL1508193.1"/>
    </source>
</evidence>
<dbReference type="AlphaFoldDB" id="A0AB34IYM7"/>
<proteinExistence type="predicted"/>
<evidence type="ECO:0000313" key="2">
    <source>
        <dbReference type="Proteomes" id="UP001515480"/>
    </source>
</evidence>
<protein>
    <submittedName>
        <fullName evidence="1">Uncharacterized protein</fullName>
    </submittedName>
</protein>
<gene>
    <name evidence="1" type="ORF">AB1Y20_004313</name>
</gene>